<evidence type="ECO:0000256" key="7">
    <source>
        <dbReference type="ARBA" id="ARBA00023163"/>
    </source>
</evidence>
<evidence type="ECO:0000313" key="12">
    <source>
        <dbReference type="EMBL" id="KAF7635845.1"/>
    </source>
</evidence>
<dbReference type="PANTHER" id="PTHR45886:SF18">
    <property type="entry name" value="NR LBD DOMAIN-CONTAINING PROTEIN-RELATED"/>
    <property type="match status" value="1"/>
</dbReference>
<evidence type="ECO:0000256" key="2">
    <source>
        <dbReference type="ARBA" id="ARBA00022723"/>
    </source>
</evidence>
<dbReference type="PROSITE" id="PS00031">
    <property type="entry name" value="NUCLEAR_REC_DBD_1"/>
    <property type="match status" value="1"/>
</dbReference>
<dbReference type="Pfam" id="PF00105">
    <property type="entry name" value="zf-C4"/>
    <property type="match status" value="1"/>
</dbReference>
<dbReference type="InterPro" id="IPR013088">
    <property type="entry name" value="Znf_NHR/GATA"/>
</dbReference>
<keyword evidence="9" id="KW-0539">Nucleus</keyword>
<dbReference type="GO" id="GO:0003700">
    <property type="term" value="F:DNA-binding transcription factor activity"/>
    <property type="evidence" value="ECO:0007669"/>
    <property type="project" value="InterPro"/>
</dbReference>
<keyword evidence="5" id="KW-0805">Transcription regulation</keyword>
<evidence type="ECO:0000256" key="5">
    <source>
        <dbReference type="ARBA" id="ARBA00023015"/>
    </source>
</evidence>
<comment type="caution">
    <text evidence="12">The sequence shown here is derived from an EMBL/GenBank/DDBJ whole genome shotgun (WGS) entry which is preliminary data.</text>
</comment>
<dbReference type="SUPFAM" id="SSF48508">
    <property type="entry name" value="Nuclear receptor ligand-binding domain"/>
    <property type="match status" value="1"/>
</dbReference>
<gene>
    <name evidence="12" type="ORF">Mgra_00004755</name>
</gene>
<dbReference type="Pfam" id="PF00104">
    <property type="entry name" value="Hormone_recep"/>
    <property type="match status" value="1"/>
</dbReference>
<evidence type="ECO:0000256" key="9">
    <source>
        <dbReference type="ARBA" id="ARBA00023242"/>
    </source>
</evidence>
<feature type="domain" description="Nuclear receptor" evidence="10">
    <location>
        <begin position="49"/>
        <end position="116"/>
    </location>
</feature>
<evidence type="ECO:0000256" key="3">
    <source>
        <dbReference type="ARBA" id="ARBA00022771"/>
    </source>
</evidence>
<evidence type="ECO:0000256" key="1">
    <source>
        <dbReference type="ARBA" id="ARBA00005993"/>
    </source>
</evidence>
<evidence type="ECO:0000259" key="11">
    <source>
        <dbReference type="PROSITE" id="PS51843"/>
    </source>
</evidence>
<dbReference type="PROSITE" id="PS51843">
    <property type="entry name" value="NR_LBD"/>
    <property type="match status" value="1"/>
</dbReference>
<keyword evidence="3" id="KW-0863">Zinc-finger</keyword>
<dbReference type="GO" id="GO:0008270">
    <property type="term" value="F:zinc ion binding"/>
    <property type="evidence" value="ECO:0007669"/>
    <property type="project" value="UniProtKB-KW"/>
</dbReference>
<evidence type="ECO:0000256" key="6">
    <source>
        <dbReference type="ARBA" id="ARBA00023125"/>
    </source>
</evidence>
<dbReference type="OrthoDB" id="5798272at2759"/>
<evidence type="ECO:0000256" key="4">
    <source>
        <dbReference type="ARBA" id="ARBA00022833"/>
    </source>
</evidence>
<dbReference type="PANTHER" id="PTHR45886">
    <property type="entry name" value="NUCLEAR HORMONE RECEPTOR FAMILY-RELATED-RELATED"/>
    <property type="match status" value="1"/>
</dbReference>
<dbReference type="AlphaFoldDB" id="A0A8S9ZQV3"/>
<keyword evidence="4" id="KW-0862">Zinc</keyword>
<sequence>MYSFSNSLIFPLNKSSSQLINSLNLKQQFKESKYFIENKKIKRRQKMPYSKCRVCGQQAKCHNFGVKCCHACRMFFRRSVLRVKCRSCRFDTCIREEFDINLIHYPIGYNFEAMKQWLNKKKLLFEKKKKNLLNNKEKIIKIKEFSNFNEEIELLLLLENKAIKLRESPNNLLFEYLFTKNLENLIENKLNILDFIELFGMNGRKLIIDENLFKEGKNLPTIRNYQNLDFLLEIEIIRKLPIFNKLSFEDKICLFRENIQKLVTISNSFNSVQIGSTSIKYPNGLCPGDLCKNIFQQKFYGEEIKRYNILKRRAFIDIITEFKLINLTKEEYILLKLILFCNSIPDNINQNSKIY</sequence>
<protein>
    <recommendedName>
        <fullName evidence="14">Nuclear receptor domain-containing protein</fullName>
    </recommendedName>
</protein>
<dbReference type="GO" id="GO:0043565">
    <property type="term" value="F:sequence-specific DNA binding"/>
    <property type="evidence" value="ECO:0007669"/>
    <property type="project" value="InterPro"/>
</dbReference>
<evidence type="ECO:0000256" key="8">
    <source>
        <dbReference type="ARBA" id="ARBA00023170"/>
    </source>
</evidence>
<dbReference type="InterPro" id="IPR035500">
    <property type="entry name" value="NHR-like_dom_sf"/>
</dbReference>
<keyword evidence="2" id="KW-0479">Metal-binding</keyword>
<keyword evidence="7" id="KW-0804">Transcription</keyword>
<dbReference type="Proteomes" id="UP000605970">
    <property type="component" value="Unassembled WGS sequence"/>
</dbReference>
<keyword evidence="6" id="KW-0238">DNA-binding</keyword>
<evidence type="ECO:0000313" key="13">
    <source>
        <dbReference type="Proteomes" id="UP000605970"/>
    </source>
</evidence>
<dbReference type="Gene3D" id="1.10.565.10">
    <property type="entry name" value="Retinoid X Receptor"/>
    <property type="match status" value="1"/>
</dbReference>
<dbReference type="Gene3D" id="3.30.50.10">
    <property type="entry name" value="Erythroid Transcription Factor GATA-1, subunit A"/>
    <property type="match status" value="1"/>
</dbReference>
<reference evidence="12" key="1">
    <citation type="journal article" date="2020" name="Ecol. Evol.">
        <title>Genome structure and content of the rice root-knot nematode (Meloidogyne graminicola).</title>
        <authorList>
            <person name="Phan N.T."/>
            <person name="Danchin E.G.J."/>
            <person name="Klopp C."/>
            <person name="Perfus-Barbeoch L."/>
            <person name="Kozlowski D.K."/>
            <person name="Koutsovoulos G.D."/>
            <person name="Lopez-Roques C."/>
            <person name="Bouchez O."/>
            <person name="Zahm M."/>
            <person name="Besnard G."/>
            <person name="Bellafiore S."/>
        </authorList>
    </citation>
    <scope>NUCLEOTIDE SEQUENCE</scope>
    <source>
        <strain evidence="12">VN-18</strain>
    </source>
</reference>
<evidence type="ECO:0000259" key="10">
    <source>
        <dbReference type="PROSITE" id="PS51030"/>
    </source>
</evidence>
<keyword evidence="8" id="KW-0675">Receptor</keyword>
<dbReference type="InterPro" id="IPR000536">
    <property type="entry name" value="Nucl_hrmn_rcpt_lig-bd"/>
</dbReference>
<dbReference type="SUPFAM" id="SSF57716">
    <property type="entry name" value="Glucocorticoid receptor-like (DNA-binding domain)"/>
    <property type="match status" value="1"/>
</dbReference>
<feature type="domain" description="NR LBD" evidence="11">
    <location>
        <begin position="181"/>
        <end position="355"/>
    </location>
</feature>
<dbReference type="EMBL" id="JABEBT010000037">
    <property type="protein sequence ID" value="KAF7635845.1"/>
    <property type="molecule type" value="Genomic_DNA"/>
</dbReference>
<dbReference type="SMART" id="SM00399">
    <property type="entry name" value="ZnF_C4"/>
    <property type="match status" value="1"/>
</dbReference>
<accession>A0A8S9ZQV3</accession>
<dbReference type="InterPro" id="IPR001628">
    <property type="entry name" value="Znf_hrmn_rcpt"/>
</dbReference>
<comment type="similarity">
    <text evidence="1">Belongs to the nuclear hormone receptor family.</text>
</comment>
<proteinExistence type="inferred from homology"/>
<organism evidence="12 13">
    <name type="scientific">Meloidogyne graminicola</name>
    <dbReference type="NCBI Taxonomy" id="189291"/>
    <lineage>
        <taxon>Eukaryota</taxon>
        <taxon>Metazoa</taxon>
        <taxon>Ecdysozoa</taxon>
        <taxon>Nematoda</taxon>
        <taxon>Chromadorea</taxon>
        <taxon>Rhabditida</taxon>
        <taxon>Tylenchina</taxon>
        <taxon>Tylenchomorpha</taxon>
        <taxon>Tylenchoidea</taxon>
        <taxon>Meloidogynidae</taxon>
        <taxon>Meloidogyninae</taxon>
        <taxon>Meloidogyne</taxon>
    </lineage>
</organism>
<evidence type="ECO:0008006" key="14">
    <source>
        <dbReference type="Google" id="ProtNLM"/>
    </source>
</evidence>
<dbReference type="PROSITE" id="PS51030">
    <property type="entry name" value="NUCLEAR_REC_DBD_2"/>
    <property type="match status" value="1"/>
</dbReference>
<name>A0A8S9ZQV3_9BILA</name>
<keyword evidence="13" id="KW-1185">Reference proteome</keyword>